<dbReference type="GO" id="GO:0016705">
    <property type="term" value="F:oxidoreductase activity, acting on paired donors, with incorporation or reduction of molecular oxygen"/>
    <property type="evidence" value="ECO:0007669"/>
    <property type="project" value="InterPro"/>
</dbReference>
<dbReference type="GO" id="GO:0004497">
    <property type="term" value="F:monooxygenase activity"/>
    <property type="evidence" value="ECO:0007669"/>
    <property type="project" value="UniProtKB-KW"/>
</dbReference>
<reference evidence="8 9" key="1">
    <citation type="submission" date="2020-08" db="EMBL/GenBank/DDBJ databases">
        <title>Genomic Encyclopedia of Type Strains, Phase IV (KMG-IV): sequencing the most valuable type-strain genomes for metagenomic binning, comparative biology and taxonomic classification.</title>
        <authorList>
            <person name="Goeker M."/>
        </authorList>
    </citation>
    <scope>NUCLEOTIDE SEQUENCE [LARGE SCALE GENOMIC DNA]</scope>
    <source>
        <strain evidence="8 9">DSM 22359</strain>
    </source>
</reference>
<evidence type="ECO:0000256" key="4">
    <source>
        <dbReference type="ARBA" id="ARBA00023033"/>
    </source>
</evidence>
<dbReference type="AlphaFoldDB" id="A0A840U903"/>
<dbReference type="PANTHER" id="PTHR30011">
    <property type="entry name" value="ALKANESULFONATE MONOOXYGENASE-RELATED"/>
    <property type="match status" value="1"/>
</dbReference>
<proteinExistence type="inferred from homology"/>
<keyword evidence="1 6" id="KW-0285">Flavoprotein</keyword>
<dbReference type="SUPFAM" id="SSF51679">
    <property type="entry name" value="Bacterial luciferase-like"/>
    <property type="match status" value="1"/>
</dbReference>
<feature type="binding site" evidence="6">
    <location>
        <position position="58"/>
    </location>
    <ligand>
        <name>FMN</name>
        <dbReference type="ChEBI" id="CHEBI:58210"/>
    </ligand>
</feature>
<evidence type="ECO:0000256" key="2">
    <source>
        <dbReference type="ARBA" id="ARBA00022643"/>
    </source>
</evidence>
<evidence type="ECO:0000256" key="3">
    <source>
        <dbReference type="ARBA" id="ARBA00023002"/>
    </source>
</evidence>
<keyword evidence="4 8" id="KW-0503">Monooxygenase</keyword>
<organism evidence="8 9">
    <name type="scientific">Marinobacter oulmenensis</name>
    <dbReference type="NCBI Taxonomy" id="643747"/>
    <lineage>
        <taxon>Bacteria</taxon>
        <taxon>Pseudomonadati</taxon>
        <taxon>Pseudomonadota</taxon>
        <taxon>Gammaproteobacteria</taxon>
        <taxon>Pseudomonadales</taxon>
        <taxon>Marinobacteraceae</taxon>
        <taxon>Marinobacter</taxon>
    </lineage>
</organism>
<keyword evidence="2 6" id="KW-0288">FMN</keyword>
<feature type="binding site" evidence="6">
    <location>
        <position position="97"/>
    </location>
    <ligand>
        <name>FMN</name>
        <dbReference type="ChEBI" id="CHEBI:58210"/>
    </ligand>
</feature>
<accession>A0A840U903</accession>
<sequence>MMSGQSLCIGLSLATTWLTGNGWRRPDSRVEQICLSDFYVDIARRAEAAKLDFLFRPDSLFLDPTMLNQSPGISGLDPTLLLSALSRETSHIGLVTTASTTFNHPYHVARSIQSLHWLSKGRAGWNVVTALDGNENFGVDIMPDADSRYDRAAEFTEVVFRLWQSYPPEARVVDRQAGCYVETGRIRPIDHRGPFFSVKGPLNIPASDYGRIPILQAGASERGRDFAARIADAIFAATPDMEAGRELTDDIRSRARQAGRGPGAVKVLPGLSLFLAPTRQEADALFEETQRGRDIARKHAFIREALGLDVSGMSEDRRITTDLLPTMERPVRSRTHARLLRRLIERESPTLSQLLKRPEVSGSAHWQVVGTPADAIDSIMEWFEAGAADGFVALPGGSEDCLNLFLEEVVPGLVERGVFRSEYSGPTFAHHLQLA</sequence>
<keyword evidence="9" id="KW-1185">Reference proteome</keyword>
<gene>
    <name evidence="8" type="ORF">HNR38_000088</name>
</gene>
<feature type="binding site" evidence="6">
    <location>
        <position position="149"/>
    </location>
    <ligand>
        <name>FMN</name>
        <dbReference type="ChEBI" id="CHEBI:58210"/>
    </ligand>
</feature>
<dbReference type="EMBL" id="JACHFE010000001">
    <property type="protein sequence ID" value="MBB5319620.1"/>
    <property type="molecule type" value="Genomic_DNA"/>
</dbReference>
<protein>
    <submittedName>
        <fullName evidence="8">FMN-dependent oxidoreductase (Nitrilotriacetate monooxygenase family)</fullName>
    </submittedName>
</protein>
<dbReference type="RefSeq" id="WP_183698649.1">
    <property type="nucleotide sequence ID" value="NZ_JACHFE010000001.1"/>
</dbReference>
<evidence type="ECO:0000313" key="9">
    <source>
        <dbReference type="Proteomes" id="UP000591735"/>
    </source>
</evidence>
<evidence type="ECO:0000259" key="7">
    <source>
        <dbReference type="Pfam" id="PF00296"/>
    </source>
</evidence>
<evidence type="ECO:0000256" key="6">
    <source>
        <dbReference type="PIRSR" id="PIRSR000337-1"/>
    </source>
</evidence>
<dbReference type="PIRSF" id="PIRSF000337">
    <property type="entry name" value="NTA_MOA"/>
    <property type="match status" value="1"/>
</dbReference>
<dbReference type="PANTHER" id="PTHR30011:SF16">
    <property type="entry name" value="C2H2 FINGER DOMAIN TRANSCRIPTION FACTOR (EUROFUNG)-RELATED"/>
    <property type="match status" value="1"/>
</dbReference>
<feature type="domain" description="Luciferase-like" evidence="7">
    <location>
        <begin position="40"/>
        <end position="387"/>
    </location>
</feature>
<feature type="binding site" evidence="6">
    <location>
        <position position="220"/>
    </location>
    <ligand>
        <name>FMN</name>
        <dbReference type="ChEBI" id="CHEBI:58210"/>
    </ligand>
</feature>
<dbReference type="InterPro" id="IPR016215">
    <property type="entry name" value="NTA_MOA"/>
</dbReference>
<dbReference type="Pfam" id="PF00296">
    <property type="entry name" value="Bac_luciferase"/>
    <property type="match status" value="1"/>
</dbReference>
<dbReference type="Gene3D" id="3.20.20.30">
    <property type="entry name" value="Luciferase-like domain"/>
    <property type="match status" value="1"/>
</dbReference>
<dbReference type="InterPro" id="IPR051260">
    <property type="entry name" value="Diverse_substr_monoxygenases"/>
</dbReference>
<dbReference type="InterPro" id="IPR011251">
    <property type="entry name" value="Luciferase-like_dom"/>
</dbReference>
<keyword evidence="3" id="KW-0560">Oxidoreductase</keyword>
<evidence type="ECO:0000313" key="8">
    <source>
        <dbReference type="EMBL" id="MBB5319620.1"/>
    </source>
</evidence>
<comment type="caution">
    <text evidence="8">The sequence shown here is derived from an EMBL/GenBank/DDBJ whole genome shotgun (WGS) entry which is preliminary data.</text>
</comment>
<name>A0A840U903_9GAMM</name>
<evidence type="ECO:0000256" key="1">
    <source>
        <dbReference type="ARBA" id="ARBA00022630"/>
    </source>
</evidence>
<dbReference type="InterPro" id="IPR036661">
    <property type="entry name" value="Luciferase-like_sf"/>
</dbReference>
<comment type="similarity">
    <text evidence="5">Belongs to the NtaA/SnaA/DszA monooxygenase family.</text>
</comment>
<dbReference type="NCBIfam" id="TIGR03860">
    <property type="entry name" value="FMN_nitrolo"/>
    <property type="match status" value="1"/>
</dbReference>
<dbReference type="Proteomes" id="UP000591735">
    <property type="component" value="Unassembled WGS sequence"/>
</dbReference>
<dbReference type="CDD" id="cd01095">
    <property type="entry name" value="Nitrilotriacetate_monoxgenase"/>
    <property type="match status" value="1"/>
</dbReference>
<evidence type="ECO:0000256" key="5">
    <source>
        <dbReference type="ARBA" id="ARBA00033748"/>
    </source>
</evidence>